<evidence type="ECO:0000313" key="3">
    <source>
        <dbReference type="Proteomes" id="UP000295070"/>
    </source>
</evidence>
<keyword evidence="3" id="KW-1185">Reference proteome</keyword>
<dbReference type="Proteomes" id="UP000295070">
    <property type="component" value="Chromosome 4"/>
</dbReference>
<organism evidence="2 3">
    <name type="scientific">Perca flavescens</name>
    <name type="common">American yellow perch</name>
    <name type="synonym">Morone flavescens</name>
    <dbReference type="NCBI Taxonomy" id="8167"/>
    <lineage>
        <taxon>Eukaryota</taxon>
        <taxon>Metazoa</taxon>
        <taxon>Chordata</taxon>
        <taxon>Craniata</taxon>
        <taxon>Vertebrata</taxon>
        <taxon>Euteleostomi</taxon>
        <taxon>Actinopterygii</taxon>
        <taxon>Neopterygii</taxon>
        <taxon>Teleostei</taxon>
        <taxon>Neoteleostei</taxon>
        <taxon>Acanthomorphata</taxon>
        <taxon>Eupercaria</taxon>
        <taxon>Perciformes</taxon>
        <taxon>Percoidei</taxon>
        <taxon>Percidae</taxon>
        <taxon>Percinae</taxon>
        <taxon>Perca</taxon>
    </lineage>
</organism>
<dbReference type="AlphaFoldDB" id="A0A484DFT7"/>
<gene>
    <name evidence="2" type="ORF">EPR50_G00033400</name>
</gene>
<evidence type="ECO:0000256" key="1">
    <source>
        <dbReference type="SAM" id="MobiDB-lite"/>
    </source>
</evidence>
<comment type="caution">
    <text evidence="2">The sequence shown here is derived from an EMBL/GenBank/DDBJ whole genome shotgun (WGS) entry which is preliminary data.</text>
</comment>
<evidence type="ECO:0000313" key="2">
    <source>
        <dbReference type="EMBL" id="TDH13520.1"/>
    </source>
</evidence>
<sequence length="132" mass="14800">MGLSLPAFFSDESTPHRKPAGRPELDGCILTRARPATSSWDPVEATFPDKPRGWTGGTAIRRMLWRVATNDVLKQYILRGRKGKKAFQELTICRVITAVSQKNFPVLPAADVEDLIEQVLKFAPHRRSAEKD</sequence>
<name>A0A484DFT7_PERFV</name>
<accession>A0A484DFT7</accession>
<dbReference type="EMBL" id="SCKG01000004">
    <property type="protein sequence ID" value="TDH13520.1"/>
    <property type="molecule type" value="Genomic_DNA"/>
</dbReference>
<proteinExistence type="predicted"/>
<protein>
    <submittedName>
        <fullName evidence="2">Uncharacterized protein</fullName>
    </submittedName>
</protein>
<feature type="region of interest" description="Disordered" evidence="1">
    <location>
        <begin position="1"/>
        <end position="25"/>
    </location>
</feature>
<reference evidence="2 3" key="1">
    <citation type="submission" date="2019-01" db="EMBL/GenBank/DDBJ databases">
        <title>A chromosome-scale genome assembly of the yellow perch, Perca flavescens.</title>
        <authorList>
            <person name="Feron R."/>
            <person name="Morvezen R."/>
            <person name="Bestin A."/>
            <person name="Haffray P."/>
            <person name="Klopp C."/>
            <person name="Zahm M."/>
            <person name="Cabau C."/>
            <person name="Roques C."/>
            <person name="Donnadieu C."/>
            <person name="Bouchez O."/>
            <person name="Christie M."/>
            <person name="Larson W."/>
            <person name="Guiguen Y."/>
        </authorList>
    </citation>
    <scope>NUCLEOTIDE SEQUENCE [LARGE SCALE GENOMIC DNA]</scope>
    <source>
        <strain evidence="2">YP-PL-M2</strain>
        <tissue evidence="2">Blood</tissue>
    </source>
</reference>